<evidence type="ECO:0000256" key="2">
    <source>
        <dbReference type="ARBA" id="ARBA00022679"/>
    </source>
</evidence>
<evidence type="ECO:0000313" key="8">
    <source>
        <dbReference type="EMBL" id="MDR5653736.1"/>
    </source>
</evidence>
<reference evidence="8 9" key="1">
    <citation type="submission" date="2023-09" db="EMBL/GenBank/DDBJ databases">
        <title>Xinfangfangia sedmenti sp. nov., isolated the sedment.</title>
        <authorList>
            <person name="Xu L."/>
        </authorList>
    </citation>
    <scope>NUCLEOTIDE SEQUENCE [LARGE SCALE GENOMIC DNA]</scope>
    <source>
        <strain evidence="8 9">LG-4</strain>
    </source>
</reference>
<evidence type="ECO:0000256" key="3">
    <source>
        <dbReference type="ARBA" id="ARBA00022741"/>
    </source>
</evidence>
<keyword evidence="9" id="KW-1185">Reference proteome</keyword>
<name>A0ABU1FA33_9RHOB</name>
<dbReference type="PIRSF" id="PIRSF000535">
    <property type="entry name" value="1PFK/6PFK/LacC"/>
    <property type="match status" value="1"/>
</dbReference>
<keyword evidence="3" id="KW-0547">Nucleotide-binding</keyword>
<comment type="caution">
    <text evidence="8">The sequence shown here is derived from an EMBL/GenBank/DDBJ whole genome shotgun (WGS) entry which is preliminary data.</text>
</comment>
<evidence type="ECO:0000256" key="5">
    <source>
        <dbReference type="ARBA" id="ARBA00022840"/>
    </source>
</evidence>
<organism evidence="8 9">
    <name type="scientific">Ruixingdingia sedimenti</name>
    <dbReference type="NCBI Taxonomy" id="3073604"/>
    <lineage>
        <taxon>Bacteria</taxon>
        <taxon>Pseudomonadati</taxon>
        <taxon>Pseudomonadota</taxon>
        <taxon>Alphaproteobacteria</taxon>
        <taxon>Rhodobacterales</taxon>
        <taxon>Paracoccaceae</taxon>
        <taxon>Ruixingdingia</taxon>
    </lineage>
</organism>
<sequence length="319" mass="31771">MPAQAPILTVTLNPALDLSAHVGRVEAGPKLRLSAPQVDPGGGGVNVARAAGILGGQARALVALGGAVGAQLAARLREAGVEVLPLDAPGETRQSLSVTETATGRQFRFVLPGAEWDAGTTGAALAAIARAATPDTLVVLSGSQPPGVGPDFPARLARALPQGARLVIDTSGPAFDRLLHAPDPGARPAVLRMDQAEAEGAAGRPLPRAADTAAFAAGLVAAGVAEMAVAARGADGSVLAAPGLRLHCIPPEVPVNSKVGAGDSFTGAFTLALARGEGAEAALRLGTAAAAAAVMTPGTELCRRADVERLAPACRMERL</sequence>
<evidence type="ECO:0000256" key="1">
    <source>
        <dbReference type="ARBA" id="ARBA00010688"/>
    </source>
</evidence>
<dbReference type="EMBL" id="JAVKPH010000016">
    <property type="protein sequence ID" value="MDR5653736.1"/>
    <property type="molecule type" value="Genomic_DNA"/>
</dbReference>
<dbReference type="PANTHER" id="PTHR46566:SF2">
    <property type="entry name" value="ATP-DEPENDENT 6-PHOSPHOFRUCTOKINASE ISOZYME 2"/>
    <property type="match status" value="1"/>
</dbReference>
<gene>
    <name evidence="8" type="ORF">RGD00_14065</name>
</gene>
<dbReference type="NCBIfam" id="TIGR03168">
    <property type="entry name" value="1-PFK"/>
    <property type="match status" value="1"/>
</dbReference>
<feature type="domain" description="Carbohydrate kinase PfkB" evidence="7">
    <location>
        <begin position="24"/>
        <end position="302"/>
    </location>
</feature>
<protein>
    <recommendedName>
        <fullName evidence="6">Phosphofructokinase</fullName>
    </recommendedName>
</protein>
<evidence type="ECO:0000259" key="7">
    <source>
        <dbReference type="Pfam" id="PF00294"/>
    </source>
</evidence>
<evidence type="ECO:0000256" key="6">
    <source>
        <dbReference type="PIRNR" id="PIRNR000535"/>
    </source>
</evidence>
<comment type="similarity">
    <text evidence="1 6">Belongs to the carbohydrate kinase PfkB family.</text>
</comment>
<dbReference type="InterPro" id="IPR017583">
    <property type="entry name" value="Tagatose/fructose_Pkinase"/>
</dbReference>
<accession>A0ABU1FA33</accession>
<dbReference type="Pfam" id="PF00294">
    <property type="entry name" value="PfkB"/>
    <property type="match status" value="1"/>
</dbReference>
<dbReference type="Gene3D" id="3.40.1190.20">
    <property type="match status" value="1"/>
</dbReference>
<proteinExistence type="inferred from homology"/>
<evidence type="ECO:0000313" key="9">
    <source>
        <dbReference type="Proteomes" id="UP001247754"/>
    </source>
</evidence>
<dbReference type="RefSeq" id="WP_310457972.1">
    <property type="nucleotide sequence ID" value="NZ_JAVKPH010000016.1"/>
</dbReference>
<dbReference type="GO" id="GO:0016301">
    <property type="term" value="F:kinase activity"/>
    <property type="evidence" value="ECO:0007669"/>
    <property type="project" value="UniProtKB-KW"/>
</dbReference>
<keyword evidence="4 8" id="KW-0418">Kinase</keyword>
<keyword evidence="5" id="KW-0067">ATP-binding</keyword>
<dbReference type="SUPFAM" id="SSF53613">
    <property type="entry name" value="Ribokinase-like"/>
    <property type="match status" value="1"/>
</dbReference>
<keyword evidence="2 6" id="KW-0808">Transferase</keyword>
<dbReference type="Proteomes" id="UP001247754">
    <property type="component" value="Unassembled WGS sequence"/>
</dbReference>
<dbReference type="InterPro" id="IPR011611">
    <property type="entry name" value="PfkB_dom"/>
</dbReference>
<dbReference type="PANTHER" id="PTHR46566">
    <property type="entry name" value="1-PHOSPHOFRUCTOKINASE-RELATED"/>
    <property type="match status" value="1"/>
</dbReference>
<evidence type="ECO:0000256" key="4">
    <source>
        <dbReference type="ARBA" id="ARBA00022777"/>
    </source>
</evidence>
<dbReference type="InterPro" id="IPR029056">
    <property type="entry name" value="Ribokinase-like"/>
</dbReference>